<protein>
    <submittedName>
        <fullName evidence="1">Uncharacterized protein</fullName>
    </submittedName>
</protein>
<sequence length="150" mass="16612">MGAPLTKEILEEHITRELSCWRKPPNPTPTLVALVQSKLIRPSEQKGYDSISCWSLKGRFSVSGMPVGGVCAYEEDELIRALHPGYYWRGPGTSPGVQLSLISSWPVEKVKAWAKSYLAPAGKYRIQPSDGVLRGTELSCHESDFPLPED</sequence>
<reference evidence="1 2" key="1">
    <citation type="submission" date="2019-07" db="EMBL/GenBank/DDBJ databases">
        <title>Whole genome shotgun sequence of Microvirga aerophila NBRC 106136.</title>
        <authorList>
            <person name="Hosoyama A."/>
            <person name="Uohara A."/>
            <person name="Ohji S."/>
            <person name="Ichikawa N."/>
        </authorList>
    </citation>
    <scope>NUCLEOTIDE SEQUENCE [LARGE SCALE GENOMIC DNA]</scope>
    <source>
        <strain evidence="1 2">NBRC 106136</strain>
    </source>
</reference>
<gene>
    <name evidence="1" type="ORF">MAE02_58530</name>
</gene>
<keyword evidence="2" id="KW-1185">Reference proteome</keyword>
<dbReference type="AlphaFoldDB" id="A0A512C2A1"/>
<dbReference type="Proteomes" id="UP000321085">
    <property type="component" value="Unassembled WGS sequence"/>
</dbReference>
<evidence type="ECO:0000313" key="2">
    <source>
        <dbReference type="Proteomes" id="UP000321085"/>
    </source>
</evidence>
<accession>A0A512C2A1</accession>
<dbReference type="EMBL" id="BJYU01000158">
    <property type="protein sequence ID" value="GEO18157.1"/>
    <property type="molecule type" value="Genomic_DNA"/>
</dbReference>
<organism evidence="1 2">
    <name type="scientific">Microvirga aerophila</name>
    <dbReference type="NCBI Taxonomy" id="670291"/>
    <lineage>
        <taxon>Bacteria</taxon>
        <taxon>Pseudomonadati</taxon>
        <taxon>Pseudomonadota</taxon>
        <taxon>Alphaproteobacteria</taxon>
        <taxon>Hyphomicrobiales</taxon>
        <taxon>Methylobacteriaceae</taxon>
        <taxon>Microvirga</taxon>
    </lineage>
</organism>
<name>A0A512C2A1_9HYPH</name>
<evidence type="ECO:0000313" key="1">
    <source>
        <dbReference type="EMBL" id="GEO18157.1"/>
    </source>
</evidence>
<comment type="caution">
    <text evidence="1">The sequence shown here is derived from an EMBL/GenBank/DDBJ whole genome shotgun (WGS) entry which is preliminary data.</text>
</comment>
<proteinExistence type="predicted"/>